<sequence>MIAGFAGCVLRCEWDFFGGGGGGGWIMVGQALVVKDLDSRIWVECVCLYFGVFWVLFLIPLAISDVRVG</sequence>
<dbReference type="EMBL" id="PDCK01000040">
    <property type="protein sequence ID" value="PRQ51087.1"/>
    <property type="molecule type" value="Genomic_DNA"/>
</dbReference>
<dbReference type="Proteomes" id="UP000238479">
    <property type="component" value="Chromosome 2"/>
</dbReference>
<gene>
    <name evidence="2" type="ORF">RchiOBHm_Chr2g0140451</name>
</gene>
<accession>A0A2P6RXC9</accession>
<comment type="caution">
    <text evidence="2">The sequence shown here is derived from an EMBL/GenBank/DDBJ whole genome shotgun (WGS) entry which is preliminary data.</text>
</comment>
<evidence type="ECO:0000313" key="2">
    <source>
        <dbReference type="EMBL" id="PRQ51087.1"/>
    </source>
</evidence>
<dbReference type="AlphaFoldDB" id="A0A2P6RXC9"/>
<keyword evidence="1" id="KW-0472">Membrane</keyword>
<organism evidence="2 3">
    <name type="scientific">Rosa chinensis</name>
    <name type="common">China rose</name>
    <dbReference type="NCBI Taxonomy" id="74649"/>
    <lineage>
        <taxon>Eukaryota</taxon>
        <taxon>Viridiplantae</taxon>
        <taxon>Streptophyta</taxon>
        <taxon>Embryophyta</taxon>
        <taxon>Tracheophyta</taxon>
        <taxon>Spermatophyta</taxon>
        <taxon>Magnoliopsida</taxon>
        <taxon>eudicotyledons</taxon>
        <taxon>Gunneridae</taxon>
        <taxon>Pentapetalae</taxon>
        <taxon>rosids</taxon>
        <taxon>fabids</taxon>
        <taxon>Rosales</taxon>
        <taxon>Rosaceae</taxon>
        <taxon>Rosoideae</taxon>
        <taxon>Rosoideae incertae sedis</taxon>
        <taxon>Rosa</taxon>
    </lineage>
</organism>
<proteinExistence type="predicted"/>
<keyword evidence="3" id="KW-1185">Reference proteome</keyword>
<reference evidence="2 3" key="1">
    <citation type="journal article" date="2018" name="Nat. Genet.">
        <title>The Rosa genome provides new insights in the design of modern roses.</title>
        <authorList>
            <person name="Bendahmane M."/>
        </authorList>
    </citation>
    <scope>NUCLEOTIDE SEQUENCE [LARGE SCALE GENOMIC DNA]</scope>
    <source>
        <strain evidence="3">cv. Old Blush</strain>
    </source>
</reference>
<feature type="transmembrane region" description="Helical" evidence="1">
    <location>
        <begin position="41"/>
        <end position="63"/>
    </location>
</feature>
<evidence type="ECO:0000313" key="3">
    <source>
        <dbReference type="Proteomes" id="UP000238479"/>
    </source>
</evidence>
<evidence type="ECO:0008006" key="4">
    <source>
        <dbReference type="Google" id="ProtNLM"/>
    </source>
</evidence>
<evidence type="ECO:0000256" key="1">
    <source>
        <dbReference type="SAM" id="Phobius"/>
    </source>
</evidence>
<protein>
    <recommendedName>
        <fullName evidence="4">Transmembrane protein</fullName>
    </recommendedName>
</protein>
<dbReference type="Gramene" id="PRQ51087">
    <property type="protein sequence ID" value="PRQ51087"/>
    <property type="gene ID" value="RchiOBHm_Chr2g0140451"/>
</dbReference>
<name>A0A2P6RXC9_ROSCH</name>
<keyword evidence="1" id="KW-0812">Transmembrane</keyword>
<keyword evidence="1" id="KW-1133">Transmembrane helix</keyword>